<comment type="similarity">
    <text evidence="1">Belongs to the RecO family.</text>
</comment>
<dbReference type="InterPro" id="IPR012340">
    <property type="entry name" value="NA-bd_OB-fold"/>
</dbReference>
<dbReference type="AlphaFoldDB" id="A0A511N5I9"/>
<dbReference type="PANTHER" id="PTHR33991:SF1">
    <property type="entry name" value="DNA REPAIR PROTEIN RECO"/>
    <property type="match status" value="1"/>
</dbReference>
<gene>
    <name evidence="8" type="primary">recO</name>
    <name evidence="8" type="ORF">DC3_33060</name>
</gene>
<dbReference type="GO" id="GO:0043590">
    <property type="term" value="C:bacterial nucleoid"/>
    <property type="evidence" value="ECO:0007669"/>
    <property type="project" value="TreeGrafter"/>
</dbReference>
<dbReference type="InterPro" id="IPR003717">
    <property type="entry name" value="RecO"/>
</dbReference>
<dbReference type="InterPro" id="IPR042242">
    <property type="entry name" value="RecO_C"/>
</dbReference>
<proteinExistence type="inferred from homology"/>
<dbReference type="SUPFAM" id="SSF50249">
    <property type="entry name" value="Nucleic acid-binding proteins"/>
    <property type="match status" value="1"/>
</dbReference>
<dbReference type="EMBL" id="BJXB01000014">
    <property type="protein sequence ID" value="GEM47671.1"/>
    <property type="molecule type" value="Genomic_DNA"/>
</dbReference>
<evidence type="ECO:0000256" key="3">
    <source>
        <dbReference type="ARBA" id="ARBA00022763"/>
    </source>
</evidence>
<evidence type="ECO:0000259" key="7">
    <source>
        <dbReference type="Pfam" id="PF11967"/>
    </source>
</evidence>
<dbReference type="InterPro" id="IPR022572">
    <property type="entry name" value="DNA_rep/recomb_RecO_N"/>
</dbReference>
<reference evidence="8 9" key="1">
    <citation type="submission" date="2019-07" db="EMBL/GenBank/DDBJ databases">
        <title>Whole genome shotgun sequence of Deinococcus cellulosilyticus NBRC 106333.</title>
        <authorList>
            <person name="Hosoyama A."/>
            <person name="Uohara A."/>
            <person name="Ohji S."/>
            <person name="Ichikawa N."/>
        </authorList>
    </citation>
    <scope>NUCLEOTIDE SEQUENCE [LARGE SCALE GENOMIC DNA]</scope>
    <source>
        <strain evidence="8 9">NBRC 106333</strain>
    </source>
</reference>
<dbReference type="SUPFAM" id="SSF57863">
    <property type="entry name" value="ArfGap/RecO-like zinc finger"/>
    <property type="match status" value="1"/>
</dbReference>
<keyword evidence="5" id="KW-0234">DNA repair</keyword>
<evidence type="ECO:0000256" key="4">
    <source>
        <dbReference type="ARBA" id="ARBA00023172"/>
    </source>
</evidence>
<dbReference type="GO" id="GO:0006310">
    <property type="term" value="P:DNA recombination"/>
    <property type="evidence" value="ECO:0007669"/>
    <property type="project" value="UniProtKB-KW"/>
</dbReference>
<keyword evidence="3" id="KW-0227">DNA damage</keyword>
<evidence type="ECO:0000256" key="5">
    <source>
        <dbReference type="ARBA" id="ARBA00023204"/>
    </source>
</evidence>
<dbReference type="Proteomes" id="UP000321306">
    <property type="component" value="Unassembled WGS sequence"/>
</dbReference>
<dbReference type="GO" id="GO:0006302">
    <property type="term" value="P:double-strand break repair"/>
    <property type="evidence" value="ECO:0007669"/>
    <property type="project" value="TreeGrafter"/>
</dbReference>
<dbReference type="Gene3D" id="1.20.1440.120">
    <property type="entry name" value="Recombination protein O, C-terminal domain"/>
    <property type="match status" value="2"/>
</dbReference>
<evidence type="ECO:0000313" key="8">
    <source>
        <dbReference type="EMBL" id="GEM47671.1"/>
    </source>
</evidence>
<accession>A0A511N5I9</accession>
<dbReference type="Gene3D" id="2.40.50.140">
    <property type="entry name" value="Nucleic acid-binding proteins"/>
    <property type="match status" value="1"/>
</dbReference>
<evidence type="ECO:0000256" key="2">
    <source>
        <dbReference type="ARBA" id="ARBA00021310"/>
    </source>
</evidence>
<name>A0A511N5I9_DEIC1</name>
<keyword evidence="9" id="KW-1185">Reference proteome</keyword>
<protein>
    <recommendedName>
        <fullName evidence="2">DNA repair protein RecO</fullName>
    </recommendedName>
    <alternativeName>
        <fullName evidence="6">Recombination protein O</fullName>
    </alternativeName>
</protein>
<comment type="caution">
    <text evidence="8">The sequence shown here is derived from an EMBL/GenBank/DDBJ whole genome shotgun (WGS) entry which is preliminary data.</text>
</comment>
<evidence type="ECO:0000256" key="1">
    <source>
        <dbReference type="ARBA" id="ARBA00007452"/>
    </source>
</evidence>
<feature type="domain" description="DNA replication/recombination mediator RecO N-terminal" evidence="7">
    <location>
        <begin position="7"/>
        <end position="76"/>
    </location>
</feature>
<organism evidence="8 9">
    <name type="scientific">Deinococcus cellulosilyticus (strain DSM 18568 / NBRC 106333 / KACC 11606 / 5516J-15)</name>
    <dbReference type="NCBI Taxonomy" id="1223518"/>
    <lineage>
        <taxon>Bacteria</taxon>
        <taxon>Thermotogati</taxon>
        <taxon>Deinococcota</taxon>
        <taxon>Deinococci</taxon>
        <taxon>Deinococcales</taxon>
        <taxon>Deinococcaceae</taxon>
        <taxon>Deinococcus</taxon>
    </lineage>
</organism>
<evidence type="ECO:0000256" key="6">
    <source>
        <dbReference type="ARBA" id="ARBA00033409"/>
    </source>
</evidence>
<dbReference type="Pfam" id="PF11967">
    <property type="entry name" value="RecO_N"/>
    <property type="match status" value="1"/>
</dbReference>
<dbReference type="InterPro" id="IPR037278">
    <property type="entry name" value="ARFGAP/RecO"/>
</dbReference>
<dbReference type="Pfam" id="PF02565">
    <property type="entry name" value="RecO_C"/>
    <property type="match status" value="1"/>
</dbReference>
<dbReference type="PANTHER" id="PTHR33991">
    <property type="entry name" value="DNA REPAIR PROTEIN RECO"/>
    <property type="match status" value="1"/>
</dbReference>
<sequence>MRERYKNISGIILRRTTTPSGDMIVSLLTPRGKFKGVSRKAAPSPSTLKLNLFQHVTVQMYNRQQEDLGLLTQVKLEGALSQLVKPEVYPLASFLCELVDHVVEGEMDIPQTYDLLAGALRGLNSHPDPEWVSLVMGFKLLGSLGMAHRTEDADGPFFDADRGVITRKTGGLRLSPDSAAFMTSVHQRSVRDLMEHPLTDRKDIWMALEKFIVIHAGVLKSFDVLRSVQ</sequence>
<evidence type="ECO:0000313" key="9">
    <source>
        <dbReference type="Proteomes" id="UP000321306"/>
    </source>
</evidence>
<keyword evidence="4" id="KW-0233">DNA recombination</keyword>
<dbReference type="OrthoDB" id="9797083at2"/>
<dbReference type="RefSeq" id="WP_146886094.1">
    <property type="nucleotide sequence ID" value="NZ_BJXB01000014.1"/>
</dbReference>